<keyword evidence="1" id="KW-1185">Reference proteome</keyword>
<dbReference type="AlphaFoldDB" id="A0A915KP88"/>
<sequence>MICMRLDPRPTTCHSMQTEQPNLESTQFGADLIIILLRMGGYSIKAEVKMGVTCQPLWRSPCC</sequence>
<dbReference type="WBParaSite" id="nRc.2.0.1.t40269-RA">
    <property type="protein sequence ID" value="nRc.2.0.1.t40269-RA"/>
    <property type="gene ID" value="nRc.2.0.1.g40269"/>
</dbReference>
<evidence type="ECO:0000313" key="2">
    <source>
        <dbReference type="WBParaSite" id="nRc.2.0.1.t40269-RA"/>
    </source>
</evidence>
<dbReference type="Proteomes" id="UP000887565">
    <property type="component" value="Unplaced"/>
</dbReference>
<accession>A0A915KP88</accession>
<organism evidence="1 2">
    <name type="scientific">Romanomermis culicivorax</name>
    <name type="common">Nematode worm</name>
    <dbReference type="NCBI Taxonomy" id="13658"/>
    <lineage>
        <taxon>Eukaryota</taxon>
        <taxon>Metazoa</taxon>
        <taxon>Ecdysozoa</taxon>
        <taxon>Nematoda</taxon>
        <taxon>Enoplea</taxon>
        <taxon>Dorylaimia</taxon>
        <taxon>Mermithida</taxon>
        <taxon>Mermithoidea</taxon>
        <taxon>Mermithidae</taxon>
        <taxon>Romanomermis</taxon>
    </lineage>
</organism>
<proteinExistence type="predicted"/>
<reference evidence="2" key="1">
    <citation type="submission" date="2022-11" db="UniProtKB">
        <authorList>
            <consortium name="WormBaseParasite"/>
        </authorList>
    </citation>
    <scope>IDENTIFICATION</scope>
</reference>
<evidence type="ECO:0000313" key="1">
    <source>
        <dbReference type="Proteomes" id="UP000887565"/>
    </source>
</evidence>
<name>A0A915KP88_ROMCU</name>
<protein>
    <submittedName>
        <fullName evidence="2">Uncharacterized protein</fullName>
    </submittedName>
</protein>